<dbReference type="EMBL" id="BAABEP010000004">
    <property type="protein sequence ID" value="GAA3715861.1"/>
    <property type="molecule type" value="Genomic_DNA"/>
</dbReference>
<dbReference type="Proteomes" id="UP001499884">
    <property type="component" value="Unassembled WGS sequence"/>
</dbReference>
<evidence type="ECO:0008006" key="3">
    <source>
        <dbReference type="Google" id="ProtNLM"/>
    </source>
</evidence>
<evidence type="ECO:0000313" key="1">
    <source>
        <dbReference type="EMBL" id="GAA3715861.1"/>
    </source>
</evidence>
<evidence type="ECO:0000313" key="2">
    <source>
        <dbReference type="Proteomes" id="UP001499884"/>
    </source>
</evidence>
<proteinExistence type="predicted"/>
<reference evidence="2" key="1">
    <citation type="journal article" date="2019" name="Int. J. Syst. Evol. Microbiol.">
        <title>The Global Catalogue of Microorganisms (GCM) 10K type strain sequencing project: providing services to taxonomists for standard genome sequencing and annotation.</title>
        <authorList>
            <consortium name="The Broad Institute Genomics Platform"/>
            <consortium name="The Broad Institute Genome Sequencing Center for Infectious Disease"/>
            <person name="Wu L."/>
            <person name="Ma J."/>
        </authorList>
    </citation>
    <scope>NUCLEOTIDE SEQUENCE [LARGE SCALE GENOMIC DNA]</scope>
    <source>
        <strain evidence="2">JCM 30846</strain>
    </source>
</reference>
<comment type="caution">
    <text evidence="1">The sequence shown here is derived from an EMBL/GenBank/DDBJ whole genome shotgun (WGS) entry which is preliminary data.</text>
</comment>
<dbReference type="InterPro" id="IPR033457">
    <property type="entry name" value="DUF5133"/>
</dbReference>
<dbReference type="RefSeq" id="WP_345642095.1">
    <property type="nucleotide sequence ID" value="NZ_BAABEP010000004.1"/>
</dbReference>
<name>A0ABP7EB03_9ACTN</name>
<organism evidence="1 2">
    <name type="scientific">Streptomyces tremellae</name>
    <dbReference type="NCBI Taxonomy" id="1124239"/>
    <lineage>
        <taxon>Bacteria</taxon>
        <taxon>Bacillati</taxon>
        <taxon>Actinomycetota</taxon>
        <taxon>Actinomycetes</taxon>
        <taxon>Kitasatosporales</taxon>
        <taxon>Streptomycetaceae</taxon>
        <taxon>Streptomyces</taxon>
    </lineage>
</organism>
<sequence length="79" mass="8352">MLMAHPTMLRHLVESYETARALHARQGGKETLRRLEDATYTLCVSTGTRTAEDALAAAGRRIAAAEAATEAPGGLTTAV</sequence>
<keyword evidence="2" id="KW-1185">Reference proteome</keyword>
<gene>
    <name evidence="1" type="ORF">GCM10023082_11940</name>
</gene>
<accession>A0ABP7EB03</accession>
<dbReference type="Pfam" id="PF17196">
    <property type="entry name" value="DUF5133"/>
    <property type="match status" value="1"/>
</dbReference>
<protein>
    <recommendedName>
        <fullName evidence="3">DUF5133 domain-containing protein</fullName>
    </recommendedName>
</protein>